<reference evidence="1 2" key="1">
    <citation type="submission" date="2022-02" db="EMBL/GenBank/DDBJ databases">
        <title>Paenibacillus sp. MBLB1776 Whole Genome Shotgun Sequencing.</title>
        <authorList>
            <person name="Hwang C.Y."/>
            <person name="Cho E.-S."/>
            <person name="Seo M.-J."/>
        </authorList>
    </citation>
    <scope>NUCLEOTIDE SEQUENCE [LARGE SCALE GENOMIC DNA]</scope>
    <source>
        <strain evidence="1 2">MBLB1776</strain>
    </source>
</reference>
<dbReference type="RefSeq" id="WP_315604752.1">
    <property type="nucleotide sequence ID" value="NZ_CP130318.1"/>
</dbReference>
<evidence type="ECO:0000313" key="2">
    <source>
        <dbReference type="Proteomes" id="UP001305702"/>
    </source>
</evidence>
<gene>
    <name evidence="1" type="ORF">MJA45_25725</name>
</gene>
<dbReference type="PANTHER" id="PTHR39180">
    <property type="match status" value="1"/>
</dbReference>
<dbReference type="InterPro" id="IPR012440">
    <property type="entry name" value="DUF1641"/>
</dbReference>
<name>A0AA96RF04_9BACL</name>
<organism evidence="1 2">
    <name type="scientific">Paenibacillus aurantius</name>
    <dbReference type="NCBI Taxonomy" id="2918900"/>
    <lineage>
        <taxon>Bacteria</taxon>
        <taxon>Bacillati</taxon>
        <taxon>Bacillota</taxon>
        <taxon>Bacilli</taxon>
        <taxon>Bacillales</taxon>
        <taxon>Paenibacillaceae</taxon>
        <taxon>Paenibacillus</taxon>
    </lineage>
</organism>
<dbReference type="EMBL" id="CP130318">
    <property type="protein sequence ID" value="WNQ10976.1"/>
    <property type="molecule type" value="Genomic_DNA"/>
</dbReference>
<keyword evidence="2" id="KW-1185">Reference proteome</keyword>
<sequence>MLETKEKETEAVAATEPAAARPDVLEQLLKPEVQEALTVLVDQLPKLAEMMTLMTKTYDLAQKVASDRVLIQDMVGGFMEVAKPIEEKVKHLASAAIEANDRAEKSDETIGLFGMLRLLKDPELQKMLRFGQSYLDILSERKRGEDHHE</sequence>
<dbReference type="AlphaFoldDB" id="A0AA96RF04"/>
<dbReference type="Pfam" id="PF07849">
    <property type="entry name" value="DUF1641"/>
    <property type="match status" value="1"/>
</dbReference>
<proteinExistence type="predicted"/>
<accession>A0AA96RF04</accession>
<dbReference type="Proteomes" id="UP001305702">
    <property type="component" value="Chromosome"/>
</dbReference>
<dbReference type="KEGG" id="paun:MJA45_25725"/>
<evidence type="ECO:0000313" key="1">
    <source>
        <dbReference type="EMBL" id="WNQ10976.1"/>
    </source>
</evidence>
<protein>
    <submittedName>
        <fullName evidence="1">DUF1641 domain-containing protein</fullName>
    </submittedName>
</protein>
<dbReference type="PANTHER" id="PTHR39180:SF2">
    <property type="entry name" value="DUF1641 DOMAIN-CONTAINING PROTEIN"/>
    <property type="match status" value="1"/>
</dbReference>